<dbReference type="Pfam" id="PF00563">
    <property type="entry name" value="EAL"/>
    <property type="match status" value="1"/>
</dbReference>
<dbReference type="SUPFAM" id="SSF55073">
    <property type="entry name" value="Nucleotide cyclase"/>
    <property type="match status" value="1"/>
</dbReference>
<evidence type="ECO:0000313" key="3">
    <source>
        <dbReference type="Proteomes" id="UP000283587"/>
    </source>
</evidence>
<evidence type="ECO:0000259" key="1">
    <source>
        <dbReference type="PROSITE" id="PS50883"/>
    </source>
</evidence>
<dbReference type="Gene3D" id="3.30.70.270">
    <property type="match status" value="1"/>
</dbReference>
<dbReference type="InterPro" id="IPR035919">
    <property type="entry name" value="EAL_sf"/>
</dbReference>
<dbReference type="SUPFAM" id="SSF141868">
    <property type="entry name" value="EAL domain-like"/>
    <property type="match status" value="1"/>
</dbReference>
<feature type="domain" description="EAL" evidence="1">
    <location>
        <begin position="159"/>
        <end position="413"/>
    </location>
</feature>
<sequence length="428" mass="46557">MHSRWRTLWDRIAAPWTRGGNNTVLLLRLENLALLTERLGKAGMSQLFVGLMMRLSAGTRPHDRVQILGQGIFAVALPGRSEIEAMRISLRLQEQGQQPVGIAGQEVTPVLTGVLIRDPAEAATAFGALIDSGRRRLMALPVERIGRISLFEPRPADPDDDLPATVAEAATSGQIIAHFQPQLCCNSGRITGFEALARWQHPTRGLLAPASFMPGMSEADHSALTLRILRQALAALKHWDQAGHDVPTVSLNISNCALADPGFAASLLWELDRQEVSPSRLVLEVLESVGPISSSSAARRNLARLSAAGCLLDLDDFGTGYASLDAIRQFGVHRIKIDRSFVMGCDCDPAQQRMILAILALAERLGIDTLAEGVETREEHSFLAQIGCDQVQGYVIARPMPLEETLAFLQDQESRAARLPPLTRKEAG</sequence>
<dbReference type="InterPro" id="IPR043128">
    <property type="entry name" value="Rev_trsase/Diguanyl_cyclase"/>
</dbReference>
<dbReference type="CDD" id="cd01948">
    <property type="entry name" value="EAL"/>
    <property type="match status" value="1"/>
</dbReference>
<dbReference type="AlphaFoldDB" id="A0A419A8V0"/>
<dbReference type="InterPro" id="IPR029787">
    <property type="entry name" value="Nucleotide_cyclase"/>
</dbReference>
<dbReference type="PANTHER" id="PTHR33121:SF70">
    <property type="entry name" value="SIGNALING PROTEIN YKOW"/>
    <property type="match status" value="1"/>
</dbReference>
<dbReference type="PROSITE" id="PS50883">
    <property type="entry name" value="EAL"/>
    <property type="match status" value="1"/>
</dbReference>
<dbReference type="InterPro" id="IPR050706">
    <property type="entry name" value="Cyclic-di-GMP_PDE-like"/>
</dbReference>
<reference evidence="3" key="1">
    <citation type="submission" date="2018-09" db="EMBL/GenBank/DDBJ databases">
        <title>Paracoccus onubensis nov. sp. a moderate halophilic bacterium isolated from Gruta de las Maravillas (Aracena, Spain).</title>
        <authorList>
            <person name="Jurado V."/>
            <person name="Gutierrez-Patricio S."/>
            <person name="Gonzalez-Pimentel J.L."/>
            <person name="Miller A.Z."/>
            <person name="Laiz L."/>
            <person name="Saiz-Jimenez C."/>
        </authorList>
    </citation>
    <scope>NUCLEOTIDE SEQUENCE [LARGE SCALE GENOMIC DNA]</scope>
    <source>
        <strain evidence="3">DSM 26381</strain>
    </source>
</reference>
<name>A0A419A8V0_9RHOB</name>
<dbReference type="Gene3D" id="3.20.20.450">
    <property type="entry name" value="EAL domain"/>
    <property type="match status" value="1"/>
</dbReference>
<gene>
    <name evidence="2" type="ORF">D3P05_06420</name>
</gene>
<dbReference type="GO" id="GO:0071111">
    <property type="term" value="F:cyclic-guanylate-specific phosphodiesterase activity"/>
    <property type="evidence" value="ECO:0007669"/>
    <property type="project" value="InterPro"/>
</dbReference>
<comment type="caution">
    <text evidence="2">The sequence shown here is derived from an EMBL/GenBank/DDBJ whole genome shotgun (WGS) entry which is preliminary data.</text>
</comment>
<organism evidence="2 3">
    <name type="scientific">Paracoccus siganidrum</name>
    <dbReference type="NCBI Taxonomy" id="1276757"/>
    <lineage>
        <taxon>Bacteria</taxon>
        <taxon>Pseudomonadati</taxon>
        <taxon>Pseudomonadota</taxon>
        <taxon>Alphaproteobacteria</taxon>
        <taxon>Rhodobacterales</taxon>
        <taxon>Paracoccaceae</taxon>
        <taxon>Paracoccus</taxon>
    </lineage>
</organism>
<proteinExistence type="predicted"/>
<dbReference type="PANTHER" id="PTHR33121">
    <property type="entry name" value="CYCLIC DI-GMP PHOSPHODIESTERASE PDEF"/>
    <property type="match status" value="1"/>
</dbReference>
<dbReference type="Proteomes" id="UP000283587">
    <property type="component" value="Unassembled WGS sequence"/>
</dbReference>
<dbReference type="InterPro" id="IPR001633">
    <property type="entry name" value="EAL_dom"/>
</dbReference>
<keyword evidence="3" id="KW-1185">Reference proteome</keyword>
<protein>
    <submittedName>
        <fullName evidence="2">EAL domain-containing protein</fullName>
    </submittedName>
</protein>
<dbReference type="EMBL" id="QZEW01000021">
    <property type="protein sequence ID" value="RJL18837.1"/>
    <property type="molecule type" value="Genomic_DNA"/>
</dbReference>
<evidence type="ECO:0000313" key="2">
    <source>
        <dbReference type="EMBL" id="RJL18837.1"/>
    </source>
</evidence>
<accession>A0A419A8V0</accession>
<dbReference type="SMART" id="SM00052">
    <property type="entry name" value="EAL"/>
    <property type="match status" value="1"/>
</dbReference>